<evidence type="ECO:0000313" key="1">
    <source>
        <dbReference type="EMBL" id="GIX99569.1"/>
    </source>
</evidence>
<evidence type="ECO:0000313" key="2">
    <source>
        <dbReference type="Proteomes" id="UP001054837"/>
    </source>
</evidence>
<accession>A0AAV4PUU7</accession>
<keyword evidence="2" id="KW-1185">Reference proteome</keyword>
<proteinExistence type="predicted"/>
<comment type="caution">
    <text evidence="1">The sequence shown here is derived from an EMBL/GenBank/DDBJ whole genome shotgun (WGS) entry which is preliminary data.</text>
</comment>
<sequence length="90" mass="10208">MDATIGGCHNSMDVTSGKIPLVQWMPQHKCHQLKDATSAMVDTRGRMPQYKIPPVGGCHQAYINTNRTCFHLMKTLYSKKLIAWNMFINV</sequence>
<protein>
    <submittedName>
        <fullName evidence="1">Uncharacterized protein</fullName>
    </submittedName>
</protein>
<dbReference type="Proteomes" id="UP001054837">
    <property type="component" value="Unassembled WGS sequence"/>
</dbReference>
<gene>
    <name evidence="1" type="ORF">CDAR_96111</name>
</gene>
<organism evidence="1 2">
    <name type="scientific">Caerostris darwini</name>
    <dbReference type="NCBI Taxonomy" id="1538125"/>
    <lineage>
        <taxon>Eukaryota</taxon>
        <taxon>Metazoa</taxon>
        <taxon>Ecdysozoa</taxon>
        <taxon>Arthropoda</taxon>
        <taxon>Chelicerata</taxon>
        <taxon>Arachnida</taxon>
        <taxon>Araneae</taxon>
        <taxon>Araneomorphae</taxon>
        <taxon>Entelegynae</taxon>
        <taxon>Araneoidea</taxon>
        <taxon>Araneidae</taxon>
        <taxon>Caerostris</taxon>
    </lineage>
</organism>
<reference evidence="1 2" key="1">
    <citation type="submission" date="2021-06" db="EMBL/GenBank/DDBJ databases">
        <title>Caerostris darwini draft genome.</title>
        <authorList>
            <person name="Kono N."/>
            <person name="Arakawa K."/>
        </authorList>
    </citation>
    <scope>NUCLEOTIDE SEQUENCE [LARGE SCALE GENOMIC DNA]</scope>
</reference>
<name>A0AAV4PUU7_9ARAC</name>
<dbReference type="AlphaFoldDB" id="A0AAV4PUU7"/>
<dbReference type="EMBL" id="BPLQ01003312">
    <property type="protein sequence ID" value="GIX99569.1"/>
    <property type="molecule type" value="Genomic_DNA"/>
</dbReference>